<dbReference type="InterPro" id="IPR027417">
    <property type="entry name" value="P-loop_NTPase"/>
</dbReference>
<sequence>MGSQAAITLENVSVRQQGVRILESVTTQIPARQVTAIIGPNGGGKTTLLRAILRLIPFSGSISFTEPNARIGYVPQRLEFDRGAPITVRDFLVMPRQRVPLWFGVSRQRRERAVEFLRQVRAEHLLMRPLGKLSGGELQRVQLAQALQEEPSIVLLDEPVSGVDVAGEQLFCELLEQVSQVRRLTMIMVTHDLAVVSRYASHVICINRRVQREGHPREVVTADSLATIYGATGLDRADAATFAEGDRR</sequence>
<keyword evidence="6" id="KW-1185">Reference proteome</keyword>
<accession>A0A518AZL3</accession>
<evidence type="ECO:0000256" key="1">
    <source>
        <dbReference type="ARBA" id="ARBA00022448"/>
    </source>
</evidence>
<dbReference type="GO" id="GO:0016887">
    <property type="term" value="F:ATP hydrolysis activity"/>
    <property type="evidence" value="ECO:0007669"/>
    <property type="project" value="InterPro"/>
</dbReference>
<evidence type="ECO:0000256" key="2">
    <source>
        <dbReference type="ARBA" id="ARBA00022741"/>
    </source>
</evidence>
<dbReference type="GO" id="GO:0005524">
    <property type="term" value="F:ATP binding"/>
    <property type="evidence" value="ECO:0007669"/>
    <property type="project" value="UniProtKB-KW"/>
</dbReference>
<proteinExistence type="predicted"/>
<evidence type="ECO:0000313" key="5">
    <source>
        <dbReference type="EMBL" id="QDU60188.1"/>
    </source>
</evidence>
<evidence type="ECO:0000256" key="3">
    <source>
        <dbReference type="ARBA" id="ARBA00022840"/>
    </source>
</evidence>
<dbReference type="InterPro" id="IPR050153">
    <property type="entry name" value="Metal_Ion_Import_ABC"/>
</dbReference>
<keyword evidence="5" id="KW-0378">Hydrolase</keyword>
<dbReference type="Gene3D" id="3.40.50.300">
    <property type="entry name" value="P-loop containing nucleotide triphosphate hydrolases"/>
    <property type="match status" value="1"/>
</dbReference>
<dbReference type="KEGG" id="knv:Pan216_10260"/>
<evidence type="ECO:0000259" key="4">
    <source>
        <dbReference type="PROSITE" id="PS50893"/>
    </source>
</evidence>
<dbReference type="InterPro" id="IPR017871">
    <property type="entry name" value="ABC_transporter-like_CS"/>
</dbReference>
<gene>
    <name evidence="5" type="primary">znuC_2</name>
    <name evidence="5" type="ORF">Pan216_10260</name>
</gene>
<name>A0A518AZL3_9BACT</name>
<dbReference type="EC" id="3.6.3.-" evidence="5"/>
<dbReference type="InterPro" id="IPR003593">
    <property type="entry name" value="AAA+_ATPase"/>
</dbReference>
<dbReference type="Proteomes" id="UP000317093">
    <property type="component" value="Chromosome"/>
</dbReference>
<organism evidence="5 6">
    <name type="scientific">Kolteria novifilia</name>
    <dbReference type="NCBI Taxonomy" id="2527975"/>
    <lineage>
        <taxon>Bacteria</taxon>
        <taxon>Pseudomonadati</taxon>
        <taxon>Planctomycetota</taxon>
        <taxon>Planctomycetia</taxon>
        <taxon>Kolteriales</taxon>
        <taxon>Kolteriaceae</taxon>
        <taxon>Kolteria</taxon>
    </lineage>
</organism>
<dbReference type="PROSITE" id="PS50893">
    <property type="entry name" value="ABC_TRANSPORTER_2"/>
    <property type="match status" value="1"/>
</dbReference>
<dbReference type="Pfam" id="PF00005">
    <property type="entry name" value="ABC_tran"/>
    <property type="match status" value="1"/>
</dbReference>
<keyword evidence="2" id="KW-0547">Nucleotide-binding</keyword>
<dbReference type="EMBL" id="CP036279">
    <property type="protein sequence ID" value="QDU60188.1"/>
    <property type="molecule type" value="Genomic_DNA"/>
</dbReference>
<dbReference type="PANTHER" id="PTHR42734">
    <property type="entry name" value="METAL TRANSPORT SYSTEM ATP-BINDING PROTEIN TM_0124-RELATED"/>
    <property type="match status" value="1"/>
</dbReference>
<protein>
    <submittedName>
        <fullName evidence="5">Zinc import ATP-binding protein ZnuC</fullName>
        <ecNumber evidence="5">3.6.3.-</ecNumber>
    </submittedName>
</protein>
<dbReference type="PROSITE" id="PS00211">
    <property type="entry name" value="ABC_TRANSPORTER_1"/>
    <property type="match status" value="1"/>
</dbReference>
<dbReference type="PANTHER" id="PTHR42734:SF7">
    <property type="entry name" value="ATP-BINDING COMPONENT OF ABC TRANSPORTER-RELATED"/>
    <property type="match status" value="1"/>
</dbReference>
<feature type="domain" description="ABC transporter" evidence="4">
    <location>
        <begin position="7"/>
        <end position="233"/>
    </location>
</feature>
<keyword evidence="3 5" id="KW-0067">ATP-binding</keyword>
<dbReference type="SUPFAM" id="SSF52540">
    <property type="entry name" value="P-loop containing nucleoside triphosphate hydrolases"/>
    <property type="match status" value="1"/>
</dbReference>
<dbReference type="SMART" id="SM00382">
    <property type="entry name" value="AAA"/>
    <property type="match status" value="1"/>
</dbReference>
<dbReference type="AlphaFoldDB" id="A0A518AZL3"/>
<reference evidence="5 6" key="1">
    <citation type="submission" date="2019-02" db="EMBL/GenBank/DDBJ databases">
        <title>Deep-cultivation of Planctomycetes and their phenomic and genomic characterization uncovers novel biology.</title>
        <authorList>
            <person name="Wiegand S."/>
            <person name="Jogler M."/>
            <person name="Boedeker C."/>
            <person name="Pinto D."/>
            <person name="Vollmers J."/>
            <person name="Rivas-Marin E."/>
            <person name="Kohn T."/>
            <person name="Peeters S.H."/>
            <person name="Heuer A."/>
            <person name="Rast P."/>
            <person name="Oberbeckmann S."/>
            <person name="Bunk B."/>
            <person name="Jeske O."/>
            <person name="Meyerdierks A."/>
            <person name="Storesund J.E."/>
            <person name="Kallscheuer N."/>
            <person name="Luecker S."/>
            <person name="Lage O.M."/>
            <person name="Pohl T."/>
            <person name="Merkel B.J."/>
            <person name="Hornburger P."/>
            <person name="Mueller R.-W."/>
            <person name="Bruemmer F."/>
            <person name="Labrenz M."/>
            <person name="Spormann A.M."/>
            <person name="Op den Camp H."/>
            <person name="Overmann J."/>
            <person name="Amann R."/>
            <person name="Jetten M.S.M."/>
            <person name="Mascher T."/>
            <person name="Medema M.H."/>
            <person name="Devos D.P."/>
            <person name="Kaster A.-K."/>
            <person name="Ovreas L."/>
            <person name="Rohde M."/>
            <person name="Galperin M.Y."/>
            <person name="Jogler C."/>
        </authorList>
    </citation>
    <scope>NUCLEOTIDE SEQUENCE [LARGE SCALE GENOMIC DNA]</scope>
    <source>
        <strain evidence="5 6">Pan216</strain>
    </source>
</reference>
<evidence type="ECO:0000313" key="6">
    <source>
        <dbReference type="Proteomes" id="UP000317093"/>
    </source>
</evidence>
<keyword evidence="1" id="KW-0813">Transport</keyword>
<dbReference type="InterPro" id="IPR003439">
    <property type="entry name" value="ABC_transporter-like_ATP-bd"/>
</dbReference>